<organism evidence="1 2">
    <name type="scientific">Pedobacter steynii</name>
    <dbReference type="NCBI Taxonomy" id="430522"/>
    <lineage>
        <taxon>Bacteria</taxon>
        <taxon>Pseudomonadati</taxon>
        <taxon>Bacteroidota</taxon>
        <taxon>Sphingobacteriia</taxon>
        <taxon>Sphingobacteriales</taxon>
        <taxon>Sphingobacteriaceae</taxon>
        <taxon>Pedobacter</taxon>
    </lineage>
</organism>
<reference evidence="1 2" key="1">
    <citation type="submission" date="2016-08" db="EMBL/GenBank/DDBJ databases">
        <authorList>
            <person name="Seilhamer J.J."/>
        </authorList>
    </citation>
    <scope>NUCLEOTIDE SEQUENCE [LARGE SCALE GENOMIC DNA]</scope>
    <source>
        <strain evidence="1 2">DX4</strain>
    </source>
</reference>
<evidence type="ECO:0000313" key="1">
    <source>
        <dbReference type="EMBL" id="AOM76743.1"/>
    </source>
</evidence>
<name>A0A1D7QDG1_9SPHI</name>
<dbReference type="EMBL" id="CP017141">
    <property type="protein sequence ID" value="AOM76743.1"/>
    <property type="molecule type" value="Genomic_DNA"/>
</dbReference>
<proteinExistence type="predicted"/>
<dbReference type="AlphaFoldDB" id="A0A1D7QDG1"/>
<dbReference type="Proteomes" id="UP000094313">
    <property type="component" value="Chromosome"/>
</dbReference>
<protein>
    <submittedName>
        <fullName evidence="1">Uncharacterized protein</fullName>
    </submittedName>
</protein>
<accession>A0A1D7QDG1</accession>
<keyword evidence="2" id="KW-1185">Reference proteome</keyword>
<gene>
    <name evidence="1" type="ORF">BFS30_05945</name>
</gene>
<evidence type="ECO:0000313" key="2">
    <source>
        <dbReference type="Proteomes" id="UP000094313"/>
    </source>
</evidence>
<dbReference type="KEGG" id="psty:BFS30_05945"/>
<sequence length="66" mass="7512">MKNIHPKDTEVPSGRNILIFKDALPAFNPPFSGSVLKGYGIFDRSTFFFPVPDFQSFFWIALFPIS</sequence>